<name>A0A1G8KWJ2_9PSED</name>
<feature type="binding site" evidence="5">
    <location>
        <position position="172"/>
    </location>
    <ligand>
        <name>Fe cation</name>
        <dbReference type="ChEBI" id="CHEBI:24875"/>
        <note>catalytic</note>
    </ligand>
</feature>
<dbReference type="InterPro" id="IPR004294">
    <property type="entry name" value="Carotenoid_Oase"/>
</dbReference>
<keyword evidence="4 5" id="KW-0408">Iron</keyword>
<dbReference type="Pfam" id="PF03055">
    <property type="entry name" value="RPE65"/>
    <property type="match status" value="1"/>
</dbReference>
<dbReference type="OrthoDB" id="6636843at2"/>
<evidence type="ECO:0000256" key="1">
    <source>
        <dbReference type="ARBA" id="ARBA00006787"/>
    </source>
</evidence>
<comment type="cofactor">
    <cofactor evidence="5">
        <name>Fe(2+)</name>
        <dbReference type="ChEBI" id="CHEBI:29033"/>
    </cofactor>
    <text evidence="5">Binds 1 Fe(2+) ion per subunit.</text>
</comment>
<dbReference type="PANTHER" id="PTHR10543:SF89">
    <property type="entry name" value="CAROTENOID 9,10(9',10')-CLEAVAGE DIOXYGENASE 1"/>
    <property type="match status" value="1"/>
</dbReference>
<evidence type="ECO:0000256" key="4">
    <source>
        <dbReference type="ARBA" id="ARBA00023004"/>
    </source>
</evidence>
<sequence length="484" mass="53923">MVKRMTLLFPLHPNFTGYNAPMRTDSEILDLEVIGELPAELEGTWYRCGPDPRFPPRLGNDIYVNGDGVVSMFRFHQGRVDFRMRHVRTERYLAERYAGRSLFGAYRNPFTDDPSVANVSGNTANTTAFFHAGHLFALKEDGLPYELDPNTLETRGLWDFRGKLKSKTVTAHPKIDPATGEWLLFGYEANGLGSRDMVFGVVDKHGDLVREEWFEAPYTAMQHDFAVTRDYVIFMVFPTTADVERMRQGGDHWVWERDKDSWIGILPRQGSAANLRWFKRPAGYSFHVGNAYNEGSLIHIDLCLSQRNAFPGIPDADGRPYNPEEAAPFLTRWSFDAQDPEATFTSRQLSPIPGELPRVDGRVVASKHRVIYYGGINPELPLNTSGPIGPGSNLLVRVDVDTGAVSALHLRDADSFQEPQLVPAVGHEGYLLVVVDHHDTTLASVAVLEAAHPEKGPIATIKLPIRLRDAFHGCWVAAGAANGA</sequence>
<evidence type="ECO:0000256" key="3">
    <source>
        <dbReference type="ARBA" id="ARBA00023002"/>
    </source>
</evidence>
<proteinExistence type="inferred from homology"/>
<gene>
    <name evidence="6" type="ORF">SAMN05216272_1104</name>
</gene>
<evidence type="ECO:0000256" key="2">
    <source>
        <dbReference type="ARBA" id="ARBA00022723"/>
    </source>
</evidence>
<keyword evidence="2 5" id="KW-0479">Metal-binding</keyword>
<dbReference type="EMBL" id="FNDS01000010">
    <property type="protein sequence ID" value="SDI47895.1"/>
    <property type="molecule type" value="Genomic_DNA"/>
</dbReference>
<dbReference type="AlphaFoldDB" id="A0A1G8KWJ2"/>
<keyword evidence="3" id="KW-0560">Oxidoreductase</keyword>
<dbReference type="GO" id="GO:0010436">
    <property type="term" value="F:carotenoid dioxygenase activity"/>
    <property type="evidence" value="ECO:0007669"/>
    <property type="project" value="TreeGrafter"/>
</dbReference>
<reference evidence="7" key="1">
    <citation type="submission" date="2016-10" db="EMBL/GenBank/DDBJ databases">
        <authorList>
            <person name="Varghese N."/>
            <person name="Submissions S."/>
        </authorList>
    </citation>
    <scope>NUCLEOTIDE SEQUENCE [LARGE SCALE GENOMIC DNA]</scope>
    <source>
        <strain evidence="7">CCM 7469</strain>
    </source>
</reference>
<dbReference type="Proteomes" id="UP000199636">
    <property type="component" value="Unassembled WGS sequence"/>
</dbReference>
<dbReference type="STRING" id="428992.SAMN05216272_1104"/>
<keyword evidence="7" id="KW-1185">Reference proteome</keyword>
<keyword evidence="6" id="KW-0223">Dioxygenase</keyword>
<feature type="binding site" evidence="5">
    <location>
        <position position="472"/>
    </location>
    <ligand>
        <name>Fe cation</name>
        <dbReference type="ChEBI" id="CHEBI:24875"/>
        <note>catalytic</note>
    </ligand>
</feature>
<evidence type="ECO:0000313" key="7">
    <source>
        <dbReference type="Proteomes" id="UP000199636"/>
    </source>
</evidence>
<dbReference type="GO" id="GO:0016121">
    <property type="term" value="P:carotene catabolic process"/>
    <property type="evidence" value="ECO:0007669"/>
    <property type="project" value="TreeGrafter"/>
</dbReference>
<accession>A0A1G8KWJ2</accession>
<evidence type="ECO:0000256" key="5">
    <source>
        <dbReference type="PIRSR" id="PIRSR604294-1"/>
    </source>
</evidence>
<protein>
    <submittedName>
        <fullName evidence="6">Carotenoid cleavage dioxygenase</fullName>
    </submittedName>
</protein>
<feature type="binding site" evidence="5">
    <location>
        <position position="223"/>
    </location>
    <ligand>
        <name>Fe cation</name>
        <dbReference type="ChEBI" id="CHEBI:24875"/>
        <note>catalytic</note>
    </ligand>
</feature>
<evidence type="ECO:0000313" key="6">
    <source>
        <dbReference type="EMBL" id="SDI47895.1"/>
    </source>
</evidence>
<dbReference type="PANTHER" id="PTHR10543">
    <property type="entry name" value="BETA-CAROTENE DIOXYGENASE"/>
    <property type="match status" value="1"/>
</dbReference>
<organism evidence="6 7">
    <name type="scientific">Pseudomonas panipatensis</name>
    <dbReference type="NCBI Taxonomy" id="428992"/>
    <lineage>
        <taxon>Bacteria</taxon>
        <taxon>Pseudomonadati</taxon>
        <taxon>Pseudomonadota</taxon>
        <taxon>Gammaproteobacteria</taxon>
        <taxon>Pseudomonadales</taxon>
        <taxon>Pseudomonadaceae</taxon>
        <taxon>Pseudomonas</taxon>
    </lineage>
</organism>
<comment type="similarity">
    <text evidence="1">Belongs to the carotenoid oxygenase family.</text>
</comment>
<dbReference type="GO" id="GO:0046872">
    <property type="term" value="F:metal ion binding"/>
    <property type="evidence" value="ECO:0007669"/>
    <property type="project" value="UniProtKB-KW"/>
</dbReference>
<feature type="binding site" evidence="5">
    <location>
        <position position="287"/>
    </location>
    <ligand>
        <name>Fe cation</name>
        <dbReference type="ChEBI" id="CHEBI:24875"/>
        <note>catalytic</note>
    </ligand>
</feature>